<dbReference type="PROSITE" id="PS01281">
    <property type="entry name" value="GIDA_2"/>
    <property type="match status" value="1"/>
</dbReference>
<gene>
    <name evidence="12" type="primary">mnmG</name>
    <name evidence="12" type="synonym">gidA</name>
    <name evidence="14" type="ORF">CVV65_16440</name>
</gene>
<dbReference type="AlphaFoldDB" id="A0A2K8NC35"/>
<dbReference type="NCBIfam" id="TIGR00136">
    <property type="entry name" value="mnmG_gidA"/>
    <property type="match status" value="1"/>
</dbReference>
<feature type="binding site" evidence="12">
    <location>
        <begin position="273"/>
        <end position="287"/>
    </location>
    <ligand>
        <name>NAD(+)</name>
        <dbReference type="ChEBI" id="CHEBI:57540"/>
    </ligand>
</feature>
<dbReference type="Proteomes" id="UP000231932">
    <property type="component" value="Chromosome"/>
</dbReference>
<evidence type="ECO:0000256" key="12">
    <source>
        <dbReference type="HAMAP-Rule" id="MF_00129"/>
    </source>
</evidence>
<dbReference type="EMBL" id="CP024955">
    <property type="protein sequence ID" value="ATY86317.1"/>
    <property type="molecule type" value="Genomic_DNA"/>
</dbReference>
<comment type="cofactor">
    <cofactor evidence="1 12">
        <name>FAD</name>
        <dbReference type="ChEBI" id="CHEBI:57692"/>
    </cofactor>
</comment>
<keyword evidence="6 12" id="KW-0285">Flavoprotein</keyword>
<dbReference type="HAMAP" id="MF_00129">
    <property type="entry name" value="MnmG_GidA"/>
    <property type="match status" value="1"/>
</dbReference>
<dbReference type="InterPro" id="IPR004416">
    <property type="entry name" value="MnmG"/>
</dbReference>
<reference evidence="15" key="1">
    <citation type="submission" date="2017-11" db="EMBL/GenBank/DDBJ databases">
        <title>Complete Genome Sequence of Kyrpidia sp. Strain EA-1, a thermophilic, hydrogen-oxidizing Bacterium, isolated from the Azores.</title>
        <authorList>
            <person name="Reiner J.E."/>
            <person name="Lapp C.J."/>
            <person name="Bunk B."/>
            <person name="Gescher J."/>
        </authorList>
    </citation>
    <scope>NUCLEOTIDE SEQUENCE [LARGE SCALE GENOMIC DNA]</scope>
    <source>
        <strain evidence="15">EA-1</strain>
    </source>
</reference>
<dbReference type="Pfam" id="PF21680">
    <property type="entry name" value="GIDA_C_1st"/>
    <property type="match status" value="1"/>
</dbReference>
<dbReference type="FunFam" id="1.10.150.570:FF:000001">
    <property type="entry name" value="tRNA uridine 5-carboxymethylaminomethyl modification enzyme MnmG"/>
    <property type="match status" value="1"/>
</dbReference>
<evidence type="ECO:0000259" key="13">
    <source>
        <dbReference type="SMART" id="SM01228"/>
    </source>
</evidence>
<comment type="subunit">
    <text evidence="10 12">Homodimer. Heterotetramer of two MnmE and two MnmG subunits.</text>
</comment>
<evidence type="ECO:0000256" key="11">
    <source>
        <dbReference type="ARBA" id="ARBA00031800"/>
    </source>
</evidence>
<dbReference type="PRINTS" id="PR00411">
    <property type="entry name" value="PNDRDTASEI"/>
</dbReference>
<name>A0A2K8NC35_9BACL</name>
<dbReference type="InterPro" id="IPR040131">
    <property type="entry name" value="MnmG_N"/>
</dbReference>
<dbReference type="InterPro" id="IPR036188">
    <property type="entry name" value="FAD/NAD-bd_sf"/>
</dbReference>
<dbReference type="KEGG" id="kyr:CVV65_16440"/>
<evidence type="ECO:0000256" key="8">
    <source>
        <dbReference type="ARBA" id="ARBA00022827"/>
    </source>
</evidence>
<evidence type="ECO:0000256" key="10">
    <source>
        <dbReference type="ARBA" id="ARBA00025948"/>
    </source>
</evidence>
<dbReference type="InterPro" id="IPR026904">
    <property type="entry name" value="MnmG_C"/>
</dbReference>
<comment type="similarity">
    <text evidence="3 12">Belongs to the MnmG family.</text>
</comment>
<dbReference type="Gene3D" id="1.10.150.570">
    <property type="entry name" value="GidA associated domain, C-terminal subdomain"/>
    <property type="match status" value="1"/>
</dbReference>
<evidence type="ECO:0000256" key="5">
    <source>
        <dbReference type="ARBA" id="ARBA00022490"/>
    </source>
</evidence>
<comment type="caution">
    <text evidence="12">Lacks conserved residue(s) required for the propagation of feature annotation.</text>
</comment>
<evidence type="ECO:0000256" key="9">
    <source>
        <dbReference type="ARBA" id="ARBA00023027"/>
    </source>
</evidence>
<keyword evidence="9 12" id="KW-0520">NAD</keyword>
<evidence type="ECO:0000256" key="1">
    <source>
        <dbReference type="ARBA" id="ARBA00001974"/>
    </source>
</evidence>
<comment type="function">
    <text evidence="2 12">NAD-binding protein involved in the addition of a carboxymethylaminomethyl (cmnm) group at the wobble position (U34) of certain tRNAs, forming tRNA-cmnm(5)s(2)U34.</text>
</comment>
<keyword evidence="7 12" id="KW-0819">tRNA processing</keyword>
<evidence type="ECO:0000256" key="4">
    <source>
        <dbReference type="ARBA" id="ARBA00020461"/>
    </source>
</evidence>
<dbReference type="PANTHER" id="PTHR11806">
    <property type="entry name" value="GLUCOSE INHIBITED DIVISION PROTEIN A"/>
    <property type="match status" value="1"/>
</dbReference>
<evidence type="ECO:0000313" key="15">
    <source>
        <dbReference type="Proteomes" id="UP000231932"/>
    </source>
</evidence>
<keyword evidence="8 12" id="KW-0274">FAD</keyword>
<dbReference type="FunFam" id="3.50.50.60:FF:000002">
    <property type="entry name" value="tRNA uridine 5-carboxymethylaminomethyl modification enzyme MnmG"/>
    <property type="match status" value="1"/>
</dbReference>
<dbReference type="Pfam" id="PF13932">
    <property type="entry name" value="SAM_GIDA_C"/>
    <property type="match status" value="1"/>
</dbReference>
<dbReference type="FunFam" id="1.10.10.1800:FF:000001">
    <property type="entry name" value="tRNA uridine 5-carboxymethylaminomethyl modification enzyme MnmG"/>
    <property type="match status" value="1"/>
</dbReference>
<dbReference type="GO" id="GO:0005829">
    <property type="term" value="C:cytosol"/>
    <property type="evidence" value="ECO:0007669"/>
    <property type="project" value="TreeGrafter"/>
</dbReference>
<evidence type="ECO:0000313" key="14">
    <source>
        <dbReference type="EMBL" id="ATY86317.1"/>
    </source>
</evidence>
<dbReference type="RefSeq" id="WP_100669059.1">
    <property type="nucleotide sequence ID" value="NZ_CP024955.1"/>
</dbReference>
<evidence type="ECO:0000256" key="2">
    <source>
        <dbReference type="ARBA" id="ARBA00003717"/>
    </source>
</evidence>
<dbReference type="GO" id="GO:0030488">
    <property type="term" value="P:tRNA methylation"/>
    <property type="evidence" value="ECO:0007669"/>
    <property type="project" value="TreeGrafter"/>
</dbReference>
<protein>
    <recommendedName>
        <fullName evidence="4 12">tRNA uridine 5-carboxymethylaminomethyl modification enzyme MnmG</fullName>
    </recommendedName>
    <alternativeName>
        <fullName evidence="11 12">Glucose-inhibited division protein A</fullName>
    </alternativeName>
</protein>
<dbReference type="InterPro" id="IPR002218">
    <property type="entry name" value="MnmG-rel"/>
</dbReference>
<dbReference type="GO" id="GO:0050660">
    <property type="term" value="F:flavin adenine dinucleotide binding"/>
    <property type="evidence" value="ECO:0007669"/>
    <property type="project" value="UniProtKB-UniRule"/>
</dbReference>
<dbReference type="FunFam" id="3.50.50.60:FF:000063">
    <property type="entry name" value="tRNA uridine 5-carboxymethylaminomethyl modification enzyme MnmG"/>
    <property type="match status" value="1"/>
</dbReference>
<proteinExistence type="inferred from homology"/>
<sequence>MRYRAGEYDVVVVGAGHAGSEAALAAARLGCRTLLLTINVDAVAYMPCNPSVGGPAKGIVVREIDALGGEMARNADRTHIQMRMLNTGKGPAVRALRAQADKVLYGRRMKEVLEYTPGLTLRQGLVEEILVRGGRAVGVRTNTGAEYLAQAVVLTTGTYLRGRVIIGDVSYSSGPAGQMPALALSDNLRDLGFQLVRFKTGTPPRVNRRSIDFTKLMVQPGDDQWLHFSHEDRLPRRPQVPCWLTYTNERTHAIIMDNLDRAPMYSGEIKGRGPRYCPSIEDKVVRFSDRPAHQVFLEPEGLFTAEWYVQGMSTSLPEDIQVEMLHTIRGLENAEILRPGYAIEYDALVPTQLWPTLETKAVPGLFTAGQINGTSGYEEAAGQGIVAGINAALKVLAREPLVLSRAEGYIGVMIDDLVTKGTNEPYRLLTSRAEHRLLLRHDNADLRLMEKGYRLGLVPEREYERLMKKRERIEKELDRLSGTRVRGEDVEPLLRERGSAPVSGSVALDQLLRRPELDYSLVQAVAPPREALDPEVVEQVEIAVKYAGYMAKEQQTVEHMRRMEEKRIPEGLDYGKVRGLSHEGREKLSLVQPRSVGQASRISGVSPADIAILLVYLEGQNRAQAKGR</sequence>
<dbReference type="Pfam" id="PF01134">
    <property type="entry name" value="GIDA"/>
    <property type="match status" value="1"/>
</dbReference>
<dbReference type="InterPro" id="IPR047001">
    <property type="entry name" value="MnmG_C_subdom"/>
</dbReference>
<accession>A0A2K8NC35</accession>
<dbReference type="Gene3D" id="1.10.10.1800">
    <property type="entry name" value="tRNA uridine 5-carboxymethylaminomethyl modification enzyme MnmG/GidA"/>
    <property type="match status" value="1"/>
</dbReference>
<dbReference type="OrthoDB" id="9815560at2"/>
<keyword evidence="15" id="KW-1185">Reference proteome</keyword>
<feature type="domain" description="tRNA uridine 5-carboxymethylaminomethyl modification enzyme C-terminal subdomain" evidence="13">
    <location>
        <begin position="544"/>
        <end position="615"/>
    </location>
</feature>
<evidence type="ECO:0000256" key="6">
    <source>
        <dbReference type="ARBA" id="ARBA00022630"/>
    </source>
</evidence>
<evidence type="ECO:0000256" key="7">
    <source>
        <dbReference type="ARBA" id="ARBA00022694"/>
    </source>
</evidence>
<dbReference type="SMART" id="SM01228">
    <property type="entry name" value="GIDA_assoc_3"/>
    <property type="match status" value="1"/>
</dbReference>
<comment type="subcellular location">
    <subcellularLocation>
        <location evidence="12">Cytoplasm</location>
    </subcellularLocation>
</comment>
<dbReference type="InterPro" id="IPR044920">
    <property type="entry name" value="MnmG_C_subdom_sf"/>
</dbReference>
<dbReference type="Gene3D" id="3.50.50.60">
    <property type="entry name" value="FAD/NAD(P)-binding domain"/>
    <property type="match status" value="2"/>
</dbReference>
<dbReference type="SUPFAM" id="SSF51905">
    <property type="entry name" value="FAD/NAD(P)-binding domain"/>
    <property type="match status" value="1"/>
</dbReference>
<dbReference type="PROSITE" id="PS01280">
    <property type="entry name" value="GIDA_1"/>
    <property type="match status" value="1"/>
</dbReference>
<dbReference type="GO" id="GO:0002098">
    <property type="term" value="P:tRNA wobble uridine modification"/>
    <property type="evidence" value="ECO:0007669"/>
    <property type="project" value="InterPro"/>
</dbReference>
<dbReference type="InterPro" id="IPR049312">
    <property type="entry name" value="GIDA_C_N"/>
</dbReference>
<evidence type="ECO:0000256" key="3">
    <source>
        <dbReference type="ARBA" id="ARBA00007653"/>
    </source>
</evidence>
<keyword evidence="5 12" id="KW-0963">Cytoplasm</keyword>
<feature type="binding site" evidence="12">
    <location>
        <begin position="14"/>
        <end position="19"/>
    </location>
    <ligand>
        <name>FAD</name>
        <dbReference type="ChEBI" id="CHEBI:57692"/>
    </ligand>
</feature>
<dbReference type="InterPro" id="IPR020595">
    <property type="entry name" value="MnmG-rel_CS"/>
</dbReference>
<organism evidence="14 15">
    <name type="scientific">Kyrpidia spormannii</name>
    <dbReference type="NCBI Taxonomy" id="2055160"/>
    <lineage>
        <taxon>Bacteria</taxon>
        <taxon>Bacillati</taxon>
        <taxon>Bacillota</taxon>
        <taxon>Bacilli</taxon>
        <taxon>Bacillales</taxon>
        <taxon>Alicyclobacillaceae</taxon>
        <taxon>Kyrpidia</taxon>
    </lineage>
</organism>
<dbReference type="PANTHER" id="PTHR11806:SF0">
    <property type="entry name" value="PROTEIN MTO1 HOMOLOG, MITOCHONDRIAL"/>
    <property type="match status" value="1"/>
</dbReference>